<accession>A0A0E9XLT1</accession>
<evidence type="ECO:0000313" key="1">
    <source>
        <dbReference type="EMBL" id="JAI02664.1"/>
    </source>
</evidence>
<protein>
    <submittedName>
        <fullName evidence="1">Uncharacterized protein</fullName>
    </submittedName>
</protein>
<proteinExistence type="predicted"/>
<sequence>MGHLFVPSVILTPFCSMPDCFMISVHTPTPLYHFPSFLFNAPQTYFIAEHILYLFEM</sequence>
<dbReference type="EMBL" id="GBXM01005914">
    <property type="protein sequence ID" value="JAI02664.1"/>
    <property type="molecule type" value="Transcribed_RNA"/>
</dbReference>
<reference evidence="1" key="1">
    <citation type="submission" date="2014-11" db="EMBL/GenBank/DDBJ databases">
        <authorList>
            <person name="Amaro Gonzalez C."/>
        </authorList>
    </citation>
    <scope>NUCLEOTIDE SEQUENCE</scope>
</reference>
<dbReference type="AlphaFoldDB" id="A0A0E9XLT1"/>
<organism evidence="1">
    <name type="scientific">Anguilla anguilla</name>
    <name type="common">European freshwater eel</name>
    <name type="synonym">Muraena anguilla</name>
    <dbReference type="NCBI Taxonomy" id="7936"/>
    <lineage>
        <taxon>Eukaryota</taxon>
        <taxon>Metazoa</taxon>
        <taxon>Chordata</taxon>
        <taxon>Craniata</taxon>
        <taxon>Vertebrata</taxon>
        <taxon>Euteleostomi</taxon>
        <taxon>Actinopterygii</taxon>
        <taxon>Neopterygii</taxon>
        <taxon>Teleostei</taxon>
        <taxon>Anguilliformes</taxon>
        <taxon>Anguillidae</taxon>
        <taxon>Anguilla</taxon>
    </lineage>
</organism>
<reference evidence="1" key="2">
    <citation type="journal article" date="2015" name="Fish Shellfish Immunol.">
        <title>Early steps in the European eel (Anguilla anguilla)-Vibrio vulnificus interaction in the gills: Role of the RtxA13 toxin.</title>
        <authorList>
            <person name="Callol A."/>
            <person name="Pajuelo D."/>
            <person name="Ebbesson L."/>
            <person name="Teles M."/>
            <person name="MacKenzie S."/>
            <person name="Amaro C."/>
        </authorList>
    </citation>
    <scope>NUCLEOTIDE SEQUENCE</scope>
</reference>
<name>A0A0E9XLT1_ANGAN</name>